<dbReference type="EMBL" id="CP066690">
    <property type="protein sequence ID" value="QQG45168.1"/>
    <property type="molecule type" value="Genomic_DNA"/>
</dbReference>
<accession>A0A7T5US07</accession>
<organism evidence="1 2">
    <name type="scientific">Candidatus Sungiibacteriota bacterium</name>
    <dbReference type="NCBI Taxonomy" id="2750080"/>
    <lineage>
        <taxon>Bacteria</taxon>
        <taxon>Candidatus Sungiibacteriota</taxon>
    </lineage>
</organism>
<evidence type="ECO:0000313" key="2">
    <source>
        <dbReference type="Proteomes" id="UP000595618"/>
    </source>
</evidence>
<dbReference type="Proteomes" id="UP000595618">
    <property type="component" value="Chromosome"/>
</dbReference>
<name>A0A7T5US07_9BACT</name>
<proteinExistence type="predicted"/>
<reference evidence="1 2" key="1">
    <citation type="submission" date="2020-07" db="EMBL/GenBank/DDBJ databases">
        <title>Huge and variable diversity of episymbiotic CPR bacteria and DPANN archaea in groundwater ecosystems.</title>
        <authorList>
            <person name="He C.Y."/>
            <person name="Keren R."/>
            <person name="Whittaker M."/>
            <person name="Farag I.F."/>
            <person name="Doudna J."/>
            <person name="Cate J.H.D."/>
            <person name="Banfield J.F."/>
        </authorList>
    </citation>
    <scope>NUCLEOTIDE SEQUENCE [LARGE SCALE GENOMIC DNA]</scope>
    <source>
        <strain evidence="1">NC_groundwater_541_Ag_S-0.1um_46_50</strain>
    </source>
</reference>
<sequence length="160" mass="18895">MGKFNLNEEDFDAVKKKAEEFYANVGEIYCPYLKEKIPFNAKGLRHLKFKIDQQARPRNDQYARLKLLHLAPQILKESHTLQGIWKTRQLEAQKTNSRWEHTVKEVTFCEFIAVLDRVRAKVIVKEVHGGEKHFWSIIPYWGIDKNNSKRILYSGDPEHD</sequence>
<protein>
    <submittedName>
        <fullName evidence="1">Uncharacterized protein</fullName>
    </submittedName>
</protein>
<evidence type="ECO:0000313" key="1">
    <source>
        <dbReference type="EMBL" id="QQG45168.1"/>
    </source>
</evidence>
<dbReference type="AlphaFoldDB" id="A0A7T5US07"/>
<gene>
    <name evidence="1" type="ORF">HYW89_04185</name>
</gene>